<organism evidence="1 2">
    <name type="scientific">Collinsella stercoris DSM 13279</name>
    <dbReference type="NCBI Taxonomy" id="445975"/>
    <lineage>
        <taxon>Bacteria</taxon>
        <taxon>Bacillati</taxon>
        <taxon>Actinomycetota</taxon>
        <taxon>Coriobacteriia</taxon>
        <taxon>Coriobacteriales</taxon>
        <taxon>Coriobacteriaceae</taxon>
        <taxon>Collinsella</taxon>
    </lineage>
</organism>
<sequence length="57" mass="6238">MLSEWEAKGHPLGRLKTIQAEGQKPSKTIKHVCQNAIETSDQGVTEMSSQNVTVISD</sequence>
<dbReference type="HOGENOM" id="CLU_2988860_0_0_11"/>
<reference evidence="1 2" key="1">
    <citation type="submission" date="2008-10" db="EMBL/GenBank/DDBJ databases">
        <title>Draft genome sequence of Collinsella stercoris (DSM 13279).</title>
        <authorList>
            <person name="Sudarsanam P."/>
            <person name="Ley R."/>
            <person name="Guruge J."/>
            <person name="Turnbaugh P.J."/>
            <person name="Mahowald M."/>
            <person name="Liep D."/>
            <person name="Gordon J."/>
        </authorList>
    </citation>
    <scope>NUCLEOTIDE SEQUENCE [LARGE SCALE GENOMIC DNA]</scope>
    <source>
        <strain evidence="1 2">DSM 13279</strain>
    </source>
</reference>
<evidence type="ECO:0000313" key="2">
    <source>
        <dbReference type="Proteomes" id="UP000003560"/>
    </source>
</evidence>
<gene>
    <name evidence="1" type="ORF">COLSTE_01230</name>
</gene>
<accession>B6GAX9</accession>
<proteinExistence type="predicted"/>
<dbReference type="Proteomes" id="UP000003560">
    <property type="component" value="Unassembled WGS sequence"/>
</dbReference>
<dbReference type="AlphaFoldDB" id="B6GAX9"/>
<reference evidence="1 2" key="2">
    <citation type="submission" date="2008-10" db="EMBL/GenBank/DDBJ databases">
        <authorList>
            <person name="Fulton L."/>
            <person name="Clifton S."/>
            <person name="Fulton B."/>
            <person name="Xu J."/>
            <person name="Minx P."/>
            <person name="Pepin K.H."/>
            <person name="Johnson M."/>
            <person name="Thiruvilangam P."/>
            <person name="Bhonagiri V."/>
            <person name="Nash W.E."/>
            <person name="Mardis E.R."/>
            <person name="Wilson R.K."/>
        </authorList>
    </citation>
    <scope>NUCLEOTIDE SEQUENCE [LARGE SCALE GENOMIC DNA]</scope>
    <source>
        <strain evidence="1 2">DSM 13279</strain>
    </source>
</reference>
<evidence type="ECO:0000313" key="1">
    <source>
        <dbReference type="EMBL" id="EEA90473.1"/>
    </source>
</evidence>
<dbReference type="EMBL" id="ABXJ01000069">
    <property type="protein sequence ID" value="EEA90473.1"/>
    <property type="molecule type" value="Genomic_DNA"/>
</dbReference>
<name>B6GAX9_9ACTN</name>
<keyword evidence="2" id="KW-1185">Reference proteome</keyword>
<protein>
    <submittedName>
        <fullName evidence="1">Uncharacterized protein</fullName>
    </submittedName>
</protein>
<comment type="caution">
    <text evidence="1">The sequence shown here is derived from an EMBL/GenBank/DDBJ whole genome shotgun (WGS) entry which is preliminary data.</text>
</comment>